<protein>
    <submittedName>
        <fullName evidence="1">Uncharacterized protein</fullName>
    </submittedName>
</protein>
<dbReference type="RefSeq" id="WP_131572898.1">
    <property type="nucleotide sequence ID" value="NZ_CBCSAJ010000004.1"/>
</dbReference>
<comment type="caution">
    <text evidence="1">The sequence shown here is derived from an EMBL/GenBank/DDBJ whole genome shotgun (WGS) entry which is preliminary data.</text>
</comment>
<accession>A0ABW4DV49</accession>
<evidence type="ECO:0000313" key="1">
    <source>
        <dbReference type="EMBL" id="MFD1481592.1"/>
    </source>
</evidence>
<organism evidence="1 2">
    <name type="scientific">Paracoccus nototheniae</name>
    <dbReference type="NCBI Taxonomy" id="2489002"/>
    <lineage>
        <taxon>Bacteria</taxon>
        <taxon>Pseudomonadati</taxon>
        <taxon>Pseudomonadota</taxon>
        <taxon>Alphaproteobacteria</taxon>
        <taxon>Rhodobacterales</taxon>
        <taxon>Paracoccaceae</taxon>
        <taxon>Paracoccus</taxon>
    </lineage>
</organism>
<gene>
    <name evidence="1" type="ORF">ACFQ5P_09820</name>
</gene>
<dbReference type="Proteomes" id="UP001597302">
    <property type="component" value="Unassembled WGS sequence"/>
</dbReference>
<proteinExistence type="predicted"/>
<keyword evidence="2" id="KW-1185">Reference proteome</keyword>
<reference evidence="2" key="1">
    <citation type="journal article" date="2019" name="Int. J. Syst. Evol. Microbiol.">
        <title>The Global Catalogue of Microorganisms (GCM) 10K type strain sequencing project: providing services to taxonomists for standard genome sequencing and annotation.</title>
        <authorList>
            <consortium name="The Broad Institute Genomics Platform"/>
            <consortium name="The Broad Institute Genome Sequencing Center for Infectious Disease"/>
            <person name="Wu L."/>
            <person name="Ma J."/>
        </authorList>
    </citation>
    <scope>NUCLEOTIDE SEQUENCE [LARGE SCALE GENOMIC DNA]</scope>
    <source>
        <strain evidence="2">CCM 8875</strain>
    </source>
</reference>
<evidence type="ECO:0000313" key="2">
    <source>
        <dbReference type="Proteomes" id="UP001597302"/>
    </source>
</evidence>
<sequence length="95" mass="10415">MATIPYKPGTPGPLALRLVDDFGIPITADRAQLRIGTGDICLPLDADGPGPVFEFALNEVEIAPSFYSAEVYFDLDDGEGWQLAKRFYLHIKRGC</sequence>
<dbReference type="EMBL" id="JBHTOQ010000022">
    <property type="protein sequence ID" value="MFD1481592.1"/>
    <property type="molecule type" value="Genomic_DNA"/>
</dbReference>
<name>A0ABW4DV49_9RHOB</name>